<keyword evidence="3" id="KW-1185">Reference proteome</keyword>
<organism evidence="2 3">
    <name type="scientific">Pseudomonas fakonensis</name>
    <dbReference type="NCBI Taxonomy" id="2842355"/>
    <lineage>
        <taxon>Bacteria</taxon>
        <taxon>Pseudomonadati</taxon>
        <taxon>Pseudomonadota</taxon>
        <taxon>Gammaproteobacteria</taxon>
        <taxon>Pseudomonadales</taxon>
        <taxon>Pseudomonadaceae</taxon>
        <taxon>Pseudomonas</taxon>
    </lineage>
</organism>
<dbReference type="InterPro" id="IPR007048">
    <property type="entry name" value="IraD/Gp25-like"/>
</dbReference>
<reference evidence="2" key="1">
    <citation type="journal article" date="2021" name="Microorganisms">
        <title>The Ever-Expanding Pseudomonas Genus: Description of 43 New Species and Partition of the Pseudomonas putida Group.</title>
        <authorList>
            <person name="Girard L."/>
            <person name="Lood C."/>
            <person name="Hofte M."/>
            <person name="Vandamme P."/>
            <person name="Rokni-Zadeh H."/>
            <person name="van Noort V."/>
            <person name="Lavigne R."/>
            <person name="De Mot R."/>
        </authorList>
    </citation>
    <scope>NUCLEOTIDE SEQUENCE</scope>
    <source>
        <strain evidence="2">COW40</strain>
    </source>
</reference>
<name>A0ABX8N2C1_9PSED</name>
<dbReference type="RefSeq" id="WP_217840070.1">
    <property type="nucleotide sequence ID" value="NZ_CP077076.1"/>
</dbReference>
<dbReference type="Proteomes" id="UP001046350">
    <property type="component" value="Chromosome"/>
</dbReference>
<feature type="domain" description="IraD/Gp25-like" evidence="1">
    <location>
        <begin position="29"/>
        <end position="117"/>
    </location>
</feature>
<sequence>MAGSSFLGTGWSFPPVFDSASHQLRLSAGVDNINQSIDLLLRTPVGSRPLLPGYGCDLARFVFRRIDATAQEEIVQSVRLTLLNGEPRIAVEQVSVAVQKGGATVTVDIGYRVRSTNTRHNHVFPFSQLEGTNLEALD</sequence>
<evidence type="ECO:0000259" key="1">
    <source>
        <dbReference type="Pfam" id="PF04965"/>
    </source>
</evidence>
<accession>A0ABX8N2C1</accession>
<dbReference type="EMBL" id="CP077076">
    <property type="protein sequence ID" value="QXH50495.1"/>
    <property type="molecule type" value="Genomic_DNA"/>
</dbReference>
<evidence type="ECO:0000313" key="2">
    <source>
        <dbReference type="EMBL" id="QXH50495.1"/>
    </source>
</evidence>
<dbReference type="Pfam" id="PF04965">
    <property type="entry name" value="GPW_gp25"/>
    <property type="match status" value="1"/>
</dbReference>
<protein>
    <submittedName>
        <fullName evidence="2">GPW/gp25 family protein</fullName>
    </submittedName>
</protein>
<proteinExistence type="predicted"/>
<evidence type="ECO:0000313" key="3">
    <source>
        <dbReference type="Proteomes" id="UP001046350"/>
    </source>
</evidence>
<gene>
    <name evidence="2" type="ORF">KSS94_21505</name>
</gene>